<dbReference type="KEGG" id="hdf:AArcSl_2273"/>
<protein>
    <submittedName>
        <fullName evidence="2">Uncharacterized protein</fullName>
    </submittedName>
</protein>
<reference evidence="3" key="1">
    <citation type="submission" date="2017-11" db="EMBL/GenBank/DDBJ databases">
        <title>Phenotypic and genomic properties of facultatively anaerobic sulfur-reducing natronoarchaea from hypersaline soda lakes.</title>
        <authorList>
            <person name="Sorokin D.Y."/>
            <person name="Kublanov I.V."/>
            <person name="Roman P."/>
            <person name="Sinninghe Damste J.S."/>
            <person name="Golyshin P.N."/>
            <person name="Rojo D."/>
            <person name="Ciordia S."/>
            <person name="Mena M.D.C."/>
            <person name="Ferrer M."/>
            <person name="Messina E."/>
            <person name="Smedile F."/>
            <person name="La Spada G."/>
            <person name="La Cono V."/>
            <person name="Yakimov M.M."/>
        </authorList>
    </citation>
    <scope>NUCLEOTIDE SEQUENCE [LARGE SCALE GENOMIC DNA]</scope>
    <source>
        <strain evidence="3">AArc-Sl</strain>
    </source>
</reference>
<dbReference type="Proteomes" id="UP000263012">
    <property type="component" value="Chromosome"/>
</dbReference>
<feature type="compositionally biased region" description="Low complexity" evidence="1">
    <location>
        <begin position="186"/>
        <end position="198"/>
    </location>
</feature>
<dbReference type="OrthoDB" id="242771at2157"/>
<evidence type="ECO:0000256" key="1">
    <source>
        <dbReference type="SAM" id="MobiDB-lite"/>
    </source>
</evidence>
<proteinExistence type="predicted"/>
<evidence type="ECO:0000313" key="2">
    <source>
        <dbReference type="EMBL" id="AUX09897.1"/>
    </source>
</evidence>
<feature type="region of interest" description="Disordered" evidence="1">
    <location>
        <begin position="185"/>
        <end position="220"/>
    </location>
</feature>
<dbReference type="AlphaFoldDB" id="A0A343TLC5"/>
<accession>A0A343TLC5</accession>
<gene>
    <name evidence="2" type="ORF">AArcSl_2273</name>
</gene>
<sequence>MVPSTRSLQRRDVLRCTAGLLAIPLAGCLGDSESSDSASEIGPDPENVITDVTVLSQRLEVDIERSEQIVTYDETHEDADRRSLRLPYVIDEEHVPLLEFDRELPDHQRVDQFLRETDYDDATVLIEESSISGCHRHRLQYVHRRPSGDRLAPQFCSVMRDPSVDCSTDVNHYQITFIRAPVAYESPPSGSGRGWSSRCDLPPDHPASDAEPTEVGGGGE</sequence>
<organism evidence="2 3">
    <name type="scientific">Halalkaliarchaeum desulfuricum</name>
    <dbReference type="NCBI Taxonomy" id="2055893"/>
    <lineage>
        <taxon>Archaea</taxon>
        <taxon>Methanobacteriati</taxon>
        <taxon>Methanobacteriota</taxon>
        <taxon>Stenosarchaea group</taxon>
        <taxon>Halobacteria</taxon>
        <taxon>Halobacteriales</taxon>
        <taxon>Haloferacaceae</taxon>
        <taxon>Halalkaliarchaeum</taxon>
    </lineage>
</organism>
<name>A0A343TLC5_9EURY</name>
<dbReference type="RefSeq" id="WP_119819218.1">
    <property type="nucleotide sequence ID" value="NZ_CP025066.1"/>
</dbReference>
<dbReference type="GeneID" id="37878628"/>
<keyword evidence="3" id="KW-1185">Reference proteome</keyword>
<evidence type="ECO:0000313" key="3">
    <source>
        <dbReference type="Proteomes" id="UP000263012"/>
    </source>
</evidence>
<dbReference type="EMBL" id="CP025066">
    <property type="protein sequence ID" value="AUX09897.1"/>
    <property type="molecule type" value="Genomic_DNA"/>
</dbReference>